<dbReference type="AlphaFoldDB" id="A0A0F4TIL8"/>
<protein>
    <submittedName>
        <fullName evidence="5">Amino acid ABC transporter substrate-binding protein</fullName>
    </submittedName>
</protein>
<comment type="caution">
    <text evidence="5">The sequence shown here is derived from an EMBL/GenBank/DDBJ whole genome shotgun (WGS) entry which is preliminary data.</text>
</comment>
<dbReference type="OrthoDB" id="9768183at2"/>
<evidence type="ECO:0000313" key="6">
    <source>
        <dbReference type="Proteomes" id="UP000033588"/>
    </source>
</evidence>
<keyword evidence="2 3" id="KW-0732">Signal</keyword>
<dbReference type="InterPro" id="IPR001638">
    <property type="entry name" value="Solute-binding_3/MltF_N"/>
</dbReference>
<feature type="domain" description="Solute-binding protein family 3/N-terminal" evidence="4">
    <location>
        <begin position="26"/>
        <end position="253"/>
    </location>
</feature>
<name>A0A0F4TIL8_PSEFL</name>
<dbReference type="Gene3D" id="3.40.190.10">
    <property type="entry name" value="Periplasmic binding protein-like II"/>
    <property type="match status" value="2"/>
</dbReference>
<organism evidence="5 6">
    <name type="scientific">Pseudomonas fluorescens</name>
    <dbReference type="NCBI Taxonomy" id="294"/>
    <lineage>
        <taxon>Bacteria</taxon>
        <taxon>Pseudomonadati</taxon>
        <taxon>Pseudomonadota</taxon>
        <taxon>Gammaproteobacteria</taxon>
        <taxon>Pseudomonadales</taxon>
        <taxon>Pseudomonadaceae</taxon>
        <taxon>Pseudomonas</taxon>
    </lineage>
</organism>
<dbReference type="Proteomes" id="UP000033588">
    <property type="component" value="Unassembled WGS sequence"/>
</dbReference>
<sequence length="258" mass="28429">MKKTLLITLQACLLAGIASTSFAADKLVFGIALEPYPPFSFKSGKGEWSGFEPEMITAVCERMKADCSLNEMSWDGLIPALKSQQVDVVLNSLSITPERQQVIDFTQPYFFTRALWIGDRSMELEPTPAGLKGKIIGVQGSTTHAAFVKKYYGETSTIRYYNDQDDILADLRSGRVDIMLADQLVVEPMLDNPDNSMLASKGVAPLDPLFGDGVGAGVRKGNDALRERLNVALQSLRADGSYEKIRERYFKSDISALE</sequence>
<dbReference type="Pfam" id="PF00497">
    <property type="entry name" value="SBP_bac_3"/>
    <property type="match status" value="1"/>
</dbReference>
<accession>A0A0F4TIL8</accession>
<evidence type="ECO:0000259" key="4">
    <source>
        <dbReference type="SMART" id="SM00062"/>
    </source>
</evidence>
<dbReference type="PANTHER" id="PTHR35936:SF17">
    <property type="entry name" value="ARGININE-BINDING EXTRACELLULAR PROTEIN ARTP"/>
    <property type="match status" value="1"/>
</dbReference>
<dbReference type="SMART" id="SM00062">
    <property type="entry name" value="PBPb"/>
    <property type="match status" value="1"/>
</dbReference>
<gene>
    <name evidence="5" type="ORF">VC35_18415</name>
</gene>
<dbReference type="RefSeq" id="WP_046041850.1">
    <property type="nucleotide sequence ID" value="NZ_LACC01000023.1"/>
</dbReference>
<evidence type="ECO:0000256" key="1">
    <source>
        <dbReference type="ARBA" id="ARBA00010333"/>
    </source>
</evidence>
<proteinExistence type="inferred from homology"/>
<feature type="signal peptide" evidence="3">
    <location>
        <begin position="1"/>
        <end position="23"/>
    </location>
</feature>
<evidence type="ECO:0000256" key="2">
    <source>
        <dbReference type="ARBA" id="ARBA00022729"/>
    </source>
</evidence>
<dbReference type="PANTHER" id="PTHR35936">
    <property type="entry name" value="MEMBRANE-BOUND LYTIC MUREIN TRANSGLYCOSYLASE F"/>
    <property type="match status" value="1"/>
</dbReference>
<evidence type="ECO:0000313" key="5">
    <source>
        <dbReference type="EMBL" id="KJZ43830.1"/>
    </source>
</evidence>
<comment type="similarity">
    <text evidence="1">Belongs to the bacterial solute-binding protein 3 family.</text>
</comment>
<dbReference type="EMBL" id="LACC01000023">
    <property type="protein sequence ID" value="KJZ43830.1"/>
    <property type="molecule type" value="Genomic_DNA"/>
</dbReference>
<reference evidence="5 6" key="1">
    <citation type="submission" date="2015-03" db="EMBL/GenBank/DDBJ databases">
        <title>Comparative genomics of Pseudomonas insights into diversity of traits involved in vanlence and defense.</title>
        <authorList>
            <person name="Qin Y."/>
        </authorList>
    </citation>
    <scope>NUCLEOTIDE SEQUENCE [LARGE SCALE GENOMIC DNA]</scope>
    <source>
        <strain evidence="5 6">C8</strain>
    </source>
</reference>
<dbReference type="SUPFAM" id="SSF53850">
    <property type="entry name" value="Periplasmic binding protein-like II"/>
    <property type="match status" value="1"/>
</dbReference>
<evidence type="ECO:0000256" key="3">
    <source>
        <dbReference type="SAM" id="SignalP"/>
    </source>
</evidence>
<feature type="chain" id="PRO_5002479020" evidence="3">
    <location>
        <begin position="24"/>
        <end position="258"/>
    </location>
</feature>
<dbReference type="PATRIC" id="fig|294.132.peg.2857"/>